<name>A0A9P7VBK4_9ASCO</name>
<evidence type="ECO:0000256" key="14">
    <source>
        <dbReference type="ARBA" id="ARBA00023242"/>
    </source>
</evidence>
<organism evidence="18 19">
    <name type="scientific">Scheffersomyces spartinae</name>
    <dbReference type="NCBI Taxonomy" id="45513"/>
    <lineage>
        <taxon>Eukaryota</taxon>
        <taxon>Fungi</taxon>
        <taxon>Dikarya</taxon>
        <taxon>Ascomycota</taxon>
        <taxon>Saccharomycotina</taxon>
        <taxon>Pichiomycetes</taxon>
        <taxon>Debaryomycetaceae</taxon>
        <taxon>Scheffersomyces</taxon>
    </lineage>
</organism>
<keyword evidence="14" id="KW-0539">Nucleus</keyword>
<evidence type="ECO:0000256" key="6">
    <source>
        <dbReference type="ARBA" id="ARBA00022454"/>
    </source>
</evidence>
<evidence type="ECO:0000256" key="17">
    <source>
        <dbReference type="ARBA" id="ARBA00030568"/>
    </source>
</evidence>
<dbReference type="Proteomes" id="UP000790833">
    <property type="component" value="Unassembled WGS sequence"/>
</dbReference>
<dbReference type="PANTHER" id="PTHR28036:SF1">
    <property type="entry name" value="DASH COMPLEX SUBUNIT DAD2"/>
    <property type="match status" value="1"/>
</dbReference>
<keyword evidence="16" id="KW-0137">Centromere</keyword>
<comment type="subcellular location">
    <subcellularLocation>
        <location evidence="3">Chromosome</location>
        <location evidence="3">Centromere</location>
        <location evidence="3">Kinetochore</location>
    </subcellularLocation>
    <subcellularLocation>
        <location evidence="2">Cytoplasm</location>
        <location evidence="2">Cytoskeleton</location>
        <location evidence="2">Spindle</location>
    </subcellularLocation>
    <subcellularLocation>
        <location evidence="1">Nucleus</location>
    </subcellularLocation>
</comment>
<dbReference type="Pfam" id="PF08654">
    <property type="entry name" value="DASH_Dad2"/>
    <property type="match status" value="1"/>
</dbReference>
<keyword evidence="10" id="KW-0498">Mitosis</keyword>
<dbReference type="GO" id="GO:0051301">
    <property type="term" value="P:cell division"/>
    <property type="evidence" value="ECO:0007669"/>
    <property type="project" value="UniProtKB-KW"/>
</dbReference>
<dbReference type="GO" id="GO:1990023">
    <property type="term" value="C:mitotic spindle midzone"/>
    <property type="evidence" value="ECO:0007669"/>
    <property type="project" value="TreeGrafter"/>
</dbReference>
<reference evidence="18" key="1">
    <citation type="submission" date="2021-03" db="EMBL/GenBank/DDBJ databases">
        <authorList>
            <person name="Palmer J.M."/>
        </authorList>
    </citation>
    <scope>NUCLEOTIDE SEQUENCE</scope>
    <source>
        <strain evidence="18">ARV_011</strain>
    </source>
</reference>
<evidence type="ECO:0000256" key="13">
    <source>
        <dbReference type="ARBA" id="ARBA00023212"/>
    </source>
</evidence>
<comment type="caution">
    <text evidence="18">The sequence shown here is derived from an EMBL/GenBank/DDBJ whole genome shotgun (WGS) entry which is preliminary data.</text>
</comment>
<dbReference type="OrthoDB" id="3230169at2759"/>
<evidence type="ECO:0000313" key="19">
    <source>
        <dbReference type="Proteomes" id="UP000790833"/>
    </source>
</evidence>
<evidence type="ECO:0000256" key="15">
    <source>
        <dbReference type="ARBA" id="ARBA00023306"/>
    </source>
</evidence>
<evidence type="ECO:0000256" key="5">
    <source>
        <dbReference type="ARBA" id="ARBA00020260"/>
    </source>
</evidence>
<evidence type="ECO:0000256" key="10">
    <source>
        <dbReference type="ARBA" id="ARBA00022776"/>
    </source>
</evidence>
<dbReference type="PANTHER" id="PTHR28036">
    <property type="entry name" value="DASH COMPLEX SUBUNIT DAD2"/>
    <property type="match status" value="1"/>
</dbReference>
<evidence type="ECO:0000256" key="4">
    <source>
        <dbReference type="ARBA" id="ARBA00005501"/>
    </source>
</evidence>
<keyword evidence="6" id="KW-0158">Chromosome</keyword>
<keyword evidence="13" id="KW-0206">Cytoskeleton</keyword>
<dbReference type="GO" id="GO:0042729">
    <property type="term" value="C:DASH complex"/>
    <property type="evidence" value="ECO:0007669"/>
    <property type="project" value="InterPro"/>
</dbReference>
<evidence type="ECO:0000313" key="18">
    <source>
        <dbReference type="EMBL" id="KAG7194872.1"/>
    </source>
</evidence>
<evidence type="ECO:0000256" key="9">
    <source>
        <dbReference type="ARBA" id="ARBA00022701"/>
    </source>
</evidence>
<evidence type="ECO:0000256" key="16">
    <source>
        <dbReference type="ARBA" id="ARBA00023328"/>
    </source>
</evidence>
<dbReference type="GeneID" id="66117354"/>
<evidence type="ECO:0000256" key="1">
    <source>
        <dbReference type="ARBA" id="ARBA00004123"/>
    </source>
</evidence>
<sequence length="105" mass="11902">MLTLEAYQLQIAERQAELKKLLEFRDMAQSMGDELAALQHKLDTMEDGAKGVALVLSNWHNVTRAISLASLSLSRYSEKDYVEGHPVPERLVRIRLDKDSDETTT</sequence>
<dbReference type="AlphaFoldDB" id="A0A9P7VBK4"/>
<proteinExistence type="inferred from homology"/>
<protein>
    <recommendedName>
        <fullName evidence="5">DASH complex subunit DAD2</fullName>
    </recommendedName>
    <alternativeName>
        <fullName evidence="17">Outer kinetochore protein DAD2</fullName>
    </alternativeName>
</protein>
<evidence type="ECO:0000256" key="3">
    <source>
        <dbReference type="ARBA" id="ARBA00004629"/>
    </source>
</evidence>
<evidence type="ECO:0000256" key="7">
    <source>
        <dbReference type="ARBA" id="ARBA00022490"/>
    </source>
</evidence>
<evidence type="ECO:0000256" key="8">
    <source>
        <dbReference type="ARBA" id="ARBA00022618"/>
    </source>
</evidence>
<keyword evidence="7" id="KW-0963">Cytoplasm</keyword>
<dbReference type="GO" id="GO:0044732">
    <property type="term" value="C:mitotic spindle pole body"/>
    <property type="evidence" value="ECO:0007669"/>
    <property type="project" value="TreeGrafter"/>
</dbReference>
<dbReference type="RefSeq" id="XP_043050419.1">
    <property type="nucleotide sequence ID" value="XM_043194668.1"/>
</dbReference>
<dbReference type="GO" id="GO:0005874">
    <property type="term" value="C:microtubule"/>
    <property type="evidence" value="ECO:0007669"/>
    <property type="project" value="UniProtKB-KW"/>
</dbReference>
<dbReference type="GO" id="GO:0008608">
    <property type="term" value="P:attachment of spindle microtubules to kinetochore"/>
    <property type="evidence" value="ECO:0007669"/>
    <property type="project" value="TreeGrafter"/>
</dbReference>
<evidence type="ECO:0000256" key="11">
    <source>
        <dbReference type="ARBA" id="ARBA00022829"/>
    </source>
</evidence>
<dbReference type="InterPro" id="IPR013963">
    <property type="entry name" value="DASH_Dad2"/>
</dbReference>
<keyword evidence="15" id="KW-0131">Cell cycle</keyword>
<keyword evidence="9" id="KW-0493">Microtubule</keyword>
<keyword evidence="19" id="KW-1185">Reference proteome</keyword>
<dbReference type="GO" id="GO:0000278">
    <property type="term" value="P:mitotic cell cycle"/>
    <property type="evidence" value="ECO:0007669"/>
    <property type="project" value="InterPro"/>
</dbReference>
<comment type="similarity">
    <text evidence="4">Belongs to the DASH complex DAD2 family.</text>
</comment>
<evidence type="ECO:0000256" key="12">
    <source>
        <dbReference type="ARBA" id="ARBA00022838"/>
    </source>
</evidence>
<keyword evidence="11" id="KW-0159">Chromosome partition</keyword>
<gene>
    <name evidence="18" type="ORF">KQ657_003980</name>
</gene>
<evidence type="ECO:0000256" key="2">
    <source>
        <dbReference type="ARBA" id="ARBA00004186"/>
    </source>
</evidence>
<dbReference type="EMBL" id="JAHMUF010000005">
    <property type="protein sequence ID" value="KAG7194872.1"/>
    <property type="molecule type" value="Genomic_DNA"/>
</dbReference>
<keyword evidence="8" id="KW-0132">Cell division</keyword>
<accession>A0A9P7VBK4</accession>
<keyword evidence="12" id="KW-0995">Kinetochore</keyword>